<dbReference type="OrthoDB" id="5575722at2759"/>
<dbReference type="Proteomes" id="UP000243515">
    <property type="component" value="Unassembled WGS sequence"/>
</dbReference>
<keyword evidence="4" id="KW-1185">Reference proteome</keyword>
<proteinExistence type="predicted"/>
<reference evidence="3 4" key="1">
    <citation type="journal article" date="2015" name="Environ. Microbiol.">
        <title>Metagenome sequence of Elaphomyces granulatus from sporocarp tissue reveals Ascomycota ectomycorrhizal fingerprints of genome expansion and a Proteobacteria-rich microbiome.</title>
        <authorList>
            <person name="Quandt C.A."/>
            <person name="Kohler A."/>
            <person name="Hesse C.N."/>
            <person name="Sharpton T.J."/>
            <person name="Martin F."/>
            <person name="Spatafora J.W."/>
        </authorList>
    </citation>
    <scope>NUCLEOTIDE SEQUENCE [LARGE SCALE GENOMIC DNA]</scope>
    <source>
        <strain evidence="3 4">OSC145934</strain>
    </source>
</reference>
<organism evidence="3 4">
    <name type="scientific">Elaphomyces granulatus</name>
    <dbReference type="NCBI Taxonomy" id="519963"/>
    <lineage>
        <taxon>Eukaryota</taxon>
        <taxon>Fungi</taxon>
        <taxon>Dikarya</taxon>
        <taxon>Ascomycota</taxon>
        <taxon>Pezizomycotina</taxon>
        <taxon>Eurotiomycetes</taxon>
        <taxon>Eurotiomycetidae</taxon>
        <taxon>Eurotiales</taxon>
        <taxon>Elaphomycetaceae</taxon>
        <taxon>Elaphomyces</taxon>
    </lineage>
</organism>
<evidence type="ECO:0000313" key="4">
    <source>
        <dbReference type="Proteomes" id="UP000243515"/>
    </source>
</evidence>
<evidence type="ECO:0000313" key="3">
    <source>
        <dbReference type="EMBL" id="OXV06735.1"/>
    </source>
</evidence>
<feature type="compositionally biased region" description="Polar residues" evidence="1">
    <location>
        <begin position="579"/>
        <end position="592"/>
    </location>
</feature>
<dbReference type="Pfam" id="PF14661">
    <property type="entry name" value="HAUS6_N"/>
    <property type="match status" value="1"/>
</dbReference>
<name>A0A232LRE8_9EURO</name>
<protein>
    <recommendedName>
        <fullName evidence="2">HAUS augmin-like complex subunit 6 N-terminal domain-containing protein</fullName>
    </recommendedName>
</protein>
<sequence length="592" mass="65869">MHSLHVPPVVVFLRNLSLLQLDELPDRPDLSTRIFAGGQHTLRQRVKGVEWALYHLFVIWDPEGTRNKLRPFFPPLEPLQSVNLRAALFRALSEARKNGDWGRETVVRKTMLDNCQGDKCEELLATFSTAVLRKVIASSSERLMTTPAMRLSTAKTIHPEDRDILVSLILAYRSSLSAMSEKRAHLRRNHDRFARLLDVKTEELARRARDKPPPPLADVSDFEGLAQEVKGNWLGSEEWVDMLLAGGVRNCSDGMLELPFRKVWSGANREEDPDKPSVTDLVLDLEERLSQQRDRLRRWQMFHVSVGQNGDGQRQANRDRRENQTLVFQEHQLLTMSSLPKAVRQPAVFTAQDARYQSILSSMNEALVHITGEAKPAQRPRLERLENNTLTSSPHITITTPAVDNVTGPSPPGSPLCSEHAFLADSPTVLPAVHSPTDEMGYRTISKFESGQSANKVDVKAAVALLERTRQSMSLLPPQPTSRPRKSVTSQLPRLSQQFPVNQFETPPRRTSSCGSVSDRSGASTPRDELFSEDADYASVFKSRPRIATSPHCSPTVHVGIADSDGPASSAEPDLGTSPLASTTMKSWQGGS</sequence>
<feature type="compositionally biased region" description="Polar residues" evidence="1">
    <location>
        <begin position="487"/>
        <end position="524"/>
    </location>
</feature>
<feature type="region of interest" description="Disordered" evidence="1">
    <location>
        <begin position="471"/>
        <end position="531"/>
    </location>
</feature>
<evidence type="ECO:0000259" key="2">
    <source>
        <dbReference type="Pfam" id="PF14661"/>
    </source>
</evidence>
<dbReference type="InterPro" id="IPR028163">
    <property type="entry name" value="HAUS_6_N"/>
</dbReference>
<accession>A0A232LRE8</accession>
<comment type="caution">
    <text evidence="3">The sequence shown here is derived from an EMBL/GenBank/DDBJ whole genome shotgun (WGS) entry which is preliminary data.</text>
</comment>
<gene>
    <name evidence="3" type="ORF">Egran_05500</name>
</gene>
<feature type="domain" description="HAUS augmin-like complex subunit 6 N-terminal" evidence="2">
    <location>
        <begin position="12"/>
        <end position="208"/>
    </location>
</feature>
<evidence type="ECO:0000256" key="1">
    <source>
        <dbReference type="SAM" id="MobiDB-lite"/>
    </source>
</evidence>
<feature type="region of interest" description="Disordered" evidence="1">
    <location>
        <begin position="547"/>
        <end position="592"/>
    </location>
</feature>
<dbReference type="EMBL" id="NPHW01005464">
    <property type="protein sequence ID" value="OXV06735.1"/>
    <property type="molecule type" value="Genomic_DNA"/>
</dbReference>
<dbReference type="AlphaFoldDB" id="A0A232LRE8"/>